<sequence length="49" mass="5649">MDNKCEEDDERIYEVPELNANASDNDERGEKEQGKEEEDEATRQDSTDA</sequence>
<name>A0A0V0YU68_TRISP</name>
<accession>A0A0V0YU68</accession>
<feature type="compositionally biased region" description="Acidic residues" evidence="1">
    <location>
        <begin position="1"/>
        <end position="11"/>
    </location>
</feature>
<feature type="region of interest" description="Disordered" evidence="1">
    <location>
        <begin position="1"/>
        <end position="49"/>
    </location>
</feature>
<dbReference type="STRING" id="6334.A0A0V0YU68"/>
<keyword evidence="3" id="KW-1185">Reference proteome</keyword>
<feature type="compositionally biased region" description="Basic and acidic residues" evidence="1">
    <location>
        <begin position="25"/>
        <end position="34"/>
    </location>
</feature>
<dbReference type="InParanoid" id="A0A0V0YU68"/>
<reference evidence="2 3" key="1">
    <citation type="submission" date="2015-01" db="EMBL/GenBank/DDBJ databases">
        <title>Evolution of Trichinella species and genotypes.</title>
        <authorList>
            <person name="Korhonen P.K."/>
            <person name="Edoardo P."/>
            <person name="Giuseppe L.R."/>
            <person name="Gasser R.B."/>
        </authorList>
    </citation>
    <scope>NUCLEOTIDE SEQUENCE [LARGE SCALE GENOMIC DNA]</scope>
    <source>
        <strain evidence="2">ISS3</strain>
    </source>
</reference>
<evidence type="ECO:0000313" key="2">
    <source>
        <dbReference type="EMBL" id="KRY03729.1"/>
    </source>
</evidence>
<comment type="caution">
    <text evidence="2">The sequence shown here is derived from an EMBL/GenBank/DDBJ whole genome shotgun (WGS) entry which is preliminary data.</text>
</comment>
<protein>
    <submittedName>
        <fullName evidence="2">Uncharacterized protein</fullName>
    </submittedName>
</protein>
<dbReference type="Proteomes" id="UP000054776">
    <property type="component" value="Unassembled WGS sequence"/>
</dbReference>
<feature type="non-terminal residue" evidence="2">
    <location>
        <position position="49"/>
    </location>
</feature>
<organism evidence="2 3">
    <name type="scientific">Trichinella spiralis</name>
    <name type="common">Trichina worm</name>
    <dbReference type="NCBI Taxonomy" id="6334"/>
    <lineage>
        <taxon>Eukaryota</taxon>
        <taxon>Metazoa</taxon>
        <taxon>Ecdysozoa</taxon>
        <taxon>Nematoda</taxon>
        <taxon>Enoplea</taxon>
        <taxon>Dorylaimia</taxon>
        <taxon>Trichinellida</taxon>
        <taxon>Trichinellidae</taxon>
        <taxon>Trichinella</taxon>
    </lineage>
</organism>
<evidence type="ECO:0000313" key="3">
    <source>
        <dbReference type="Proteomes" id="UP000054776"/>
    </source>
</evidence>
<dbReference type="EMBL" id="JYDH01004893">
    <property type="protein sequence ID" value="KRY03729.1"/>
    <property type="molecule type" value="Genomic_DNA"/>
</dbReference>
<dbReference type="AlphaFoldDB" id="A0A0V0YU68"/>
<evidence type="ECO:0000256" key="1">
    <source>
        <dbReference type="SAM" id="MobiDB-lite"/>
    </source>
</evidence>
<gene>
    <name evidence="2" type="ORF">T01_9200</name>
</gene>
<proteinExistence type="predicted"/>